<reference evidence="1" key="1">
    <citation type="journal article" date="1999" name="Methods Enzymol.">
        <title>High-efficiency full-length cDNA cloning.</title>
        <authorList>
            <person name="Carninci P."/>
            <person name="Hayashizaki Y."/>
        </authorList>
    </citation>
    <scope>NUCLEOTIDE SEQUENCE</scope>
    <source>
        <strain evidence="1">NOD</strain>
        <tissue evidence="1">Activated spleen</tissue>
    </source>
</reference>
<proteinExistence type="evidence at transcript level"/>
<organism evidence="1">
    <name type="scientific">Mus musculus</name>
    <name type="common">Mouse</name>
    <dbReference type="NCBI Taxonomy" id="10090"/>
    <lineage>
        <taxon>Eukaryota</taxon>
        <taxon>Metazoa</taxon>
        <taxon>Chordata</taxon>
        <taxon>Craniata</taxon>
        <taxon>Vertebrata</taxon>
        <taxon>Euteleostomi</taxon>
        <taxon>Mammalia</taxon>
        <taxon>Eutheria</taxon>
        <taxon>Euarchontoglires</taxon>
        <taxon>Glires</taxon>
        <taxon>Rodentia</taxon>
        <taxon>Myomorpha</taxon>
        <taxon>Muroidea</taxon>
        <taxon>Muridae</taxon>
        <taxon>Murinae</taxon>
        <taxon>Mus</taxon>
        <taxon>Mus</taxon>
    </lineage>
</organism>
<reference evidence="1" key="7">
    <citation type="journal article" date="2005" name="Science">
        <title>The Transcriptional Landscape of the Mammalian Genome.</title>
        <authorList>
            <consortium name="The FANTOM Consortium"/>
            <consortium name="Riken Genome Exploration Research Group and Genome Science Group (Genome Network Project Core Group)"/>
        </authorList>
    </citation>
    <scope>NUCLEOTIDE SEQUENCE</scope>
    <source>
        <strain evidence="1">NOD</strain>
        <tissue evidence="1">Activated spleen</tissue>
    </source>
</reference>
<dbReference type="EMBL" id="AK157425">
    <property type="protein sequence ID" value="BAE34086.1"/>
    <property type="molecule type" value="mRNA"/>
</dbReference>
<protein>
    <submittedName>
        <fullName evidence="1">Uncharacterized protein</fullName>
    </submittedName>
</protein>
<reference evidence="1" key="4">
    <citation type="journal article" date="2001" name="Nature">
        <title>Functional annotation of a full-length mouse cDNA collection.</title>
        <authorList>
            <consortium name="The RIKEN Genome Exploration Research Group Phase II Team and the FANTOM Consortium"/>
        </authorList>
    </citation>
    <scope>NUCLEOTIDE SEQUENCE</scope>
    <source>
        <strain evidence="1">NOD</strain>
        <tissue evidence="1">Activated spleen</tissue>
    </source>
</reference>
<evidence type="ECO:0000313" key="1">
    <source>
        <dbReference type="EMBL" id="BAE34086.1"/>
    </source>
</evidence>
<reference evidence="1" key="5">
    <citation type="journal article" date="2002" name="Nature">
        <title>Analysis of the mouse transcriptome based on functional annotation of 60,770 full-length cDNAs.</title>
        <authorList>
            <consortium name="The FANTOM Consortium and the RIKEN Genome Exploration Research Group Phase I and II Team"/>
        </authorList>
    </citation>
    <scope>NUCLEOTIDE SEQUENCE</scope>
    <source>
        <strain evidence="1">NOD</strain>
        <tissue evidence="1">Activated spleen</tissue>
    </source>
</reference>
<name>Q3TZX1_MOUSE</name>
<dbReference type="AlphaFoldDB" id="Q3TZX1"/>
<reference evidence="1" key="2">
    <citation type="journal article" date="2000" name="Genome Res.">
        <title>Normalization and subtraction of cap-trapper-selected cDNAs to prepare full-length cDNA libraries for rapid discovery of new genes.</title>
        <authorList>
            <person name="Carninci P."/>
            <person name="Shibata Y."/>
            <person name="Hayatsu N."/>
            <person name="Sugahara Y."/>
            <person name="Shibata K."/>
            <person name="Itoh M."/>
            <person name="Konno H."/>
            <person name="Okazaki Y."/>
            <person name="Muramatsu M."/>
            <person name="Hayashizaki Y."/>
        </authorList>
    </citation>
    <scope>NUCLEOTIDE SEQUENCE</scope>
    <source>
        <strain evidence="1">NOD</strain>
        <tissue evidence="1">Activated spleen</tissue>
    </source>
</reference>
<reference evidence="1" key="6">
    <citation type="submission" date="2004-03" db="EMBL/GenBank/DDBJ databases">
        <authorList>
            <person name="Arakawa T."/>
            <person name="Carninci P."/>
            <person name="Fukuda S."/>
            <person name="Hashizume W."/>
            <person name="Hayashida K."/>
            <person name="Hori F."/>
            <person name="Iida J."/>
            <person name="Imamura K."/>
            <person name="Imotani K."/>
            <person name="Itoh M."/>
            <person name="Kanagawa S."/>
            <person name="Kawai J."/>
            <person name="Kojima M."/>
            <person name="Konno H."/>
            <person name="Murata M."/>
            <person name="Nakamura M."/>
            <person name="Ninomiya N."/>
            <person name="Nishiyori H."/>
            <person name="Nomura K."/>
            <person name="Ohno M."/>
            <person name="Sakazume N."/>
            <person name="Sano H."/>
            <person name="Sasaki D."/>
            <person name="Shibata K."/>
            <person name="Shiraki T."/>
            <person name="Tagami M."/>
            <person name="Tagami Y."/>
            <person name="Waki K."/>
            <person name="Watahiki A."/>
            <person name="Muramatsu M."/>
            <person name="Hayashizaki Y."/>
        </authorList>
    </citation>
    <scope>NUCLEOTIDE SEQUENCE</scope>
    <source>
        <strain evidence="1">NOD</strain>
        <tissue evidence="1">Activated spleen</tissue>
    </source>
</reference>
<accession>Q3TZX1</accession>
<reference evidence="1" key="3">
    <citation type="journal article" date="2000" name="Genome Res.">
        <title>RIKEN integrated sequence analysis (RISA) system--384-format sequencing pipeline with 384 multicapillary sequencer.</title>
        <authorList>
            <person name="Shibata K."/>
            <person name="Itoh M."/>
            <person name="Aizawa K."/>
            <person name="Nagaoka S."/>
            <person name="Sasaki N."/>
            <person name="Carninci P."/>
            <person name="Konno H."/>
            <person name="Akiyama J."/>
            <person name="Nishi K."/>
            <person name="Kitsunai T."/>
            <person name="Tashiro H."/>
            <person name="Itoh M."/>
            <person name="Sumi N."/>
            <person name="Ishii Y."/>
            <person name="Nakamura S."/>
            <person name="Hazama M."/>
            <person name="Nishine T."/>
            <person name="Harada A."/>
            <person name="Yamamoto R."/>
            <person name="Matsumoto H."/>
            <person name="Sakaguchi S."/>
            <person name="Ikegami T."/>
            <person name="Kashiwagi K."/>
            <person name="Fujiwake S."/>
            <person name="Inoue K."/>
            <person name="Togawa Y."/>
            <person name="Izawa M."/>
            <person name="Ohara E."/>
            <person name="Watahiki M."/>
            <person name="Yoneda Y."/>
            <person name="Ishikawa T."/>
            <person name="Ozawa K."/>
            <person name="Tanaka T."/>
            <person name="Matsuura S."/>
            <person name="Kawai J."/>
            <person name="Okazaki Y."/>
            <person name="Muramatsu M."/>
            <person name="Inoue Y."/>
            <person name="Kira A."/>
            <person name="Hayashizaki Y."/>
        </authorList>
    </citation>
    <scope>NUCLEOTIDE SEQUENCE</scope>
    <source>
        <strain evidence="1">NOD</strain>
        <tissue evidence="1">Activated spleen</tissue>
    </source>
</reference>
<sequence length="110" mass="12290">MPGDKILIYMCMLFNSFSGIIITPLKQGLSARLSWKVSAVFLPHRTASCIPGLCHGGTRNTSLSFVMEENVPWWSWWGHKLCPVESYHSRHVAVLEIRCQPRPGSGGAHL</sequence>
<reference evidence="1" key="8">
    <citation type="journal article" date="2005" name="Science">
        <title>Antisense Transcription in the Mammalian Transcriptome.</title>
        <authorList>
            <consortium name="RIKEN Genome Exploration Research Group and Genome Science Group (Genome Network Project Core Group) and the FANTOM Consortium"/>
        </authorList>
    </citation>
    <scope>NUCLEOTIDE SEQUENCE</scope>
    <source>
        <strain evidence="1">NOD</strain>
        <tissue evidence="1">Activated spleen</tissue>
    </source>
</reference>